<evidence type="ECO:0000313" key="1">
    <source>
        <dbReference type="EMBL" id="STZ57677.1"/>
    </source>
</evidence>
<protein>
    <submittedName>
        <fullName evidence="1">Hypothetical alanine valine rich protein</fullName>
    </submittedName>
</protein>
<evidence type="ECO:0000313" key="2">
    <source>
        <dbReference type="Proteomes" id="UP000254978"/>
    </source>
</evidence>
<dbReference type="AlphaFoldDB" id="A0A378TC04"/>
<proteinExistence type="predicted"/>
<reference evidence="1 2" key="1">
    <citation type="submission" date="2018-06" db="EMBL/GenBank/DDBJ databases">
        <authorList>
            <consortium name="Pathogen Informatics"/>
            <person name="Doyle S."/>
        </authorList>
    </citation>
    <scope>NUCLEOTIDE SEQUENCE [LARGE SCALE GENOMIC DNA]</scope>
    <source>
        <strain evidence="1 2">NCTC10821</strain>
    </source>
</reference>
<organism evidence="1 2">
    <name type="scientific">Mycolicibacterium tokaiense</name>
    <dbReference type="NCBI Taxonomy" id="39695"/>
    <lineage>
        <taxon>Bacteria</taxon>
        <taxon>Bacillati</taxon>
        <taxon>Actinomycetota</taxon>
        <taxon>Actinomycetes</taxon>
        <taxon>Mycobacteriales</taxon>
        <taxon>Mycobacteriaceae</taxon>
        <taxon>Mycolicibacterium</taxon>
    </lineage>
</organism>
<dbReference type="EMBL" id="UGQT01000001">
    <property type="protein sequence ID" value="STZ57677.1"/>
    <property type="molecule type" value="Genomic_DNA"/>
</dbReference>
<name>A0A378TC04_9MYCO</name>
<gene>
    <name evidence="1" type="ORF">NCTC10821_01181</name>
</gene>
<accession>A0A378TC04</accession>
<keyword evidence="2" id="KW-1185">Reference proteome</keyword>
<sequence>MIAALAIAAVVALTAGVVWWTSDARATHSNPAADVSTAPPAATAVPAGLRELWSAPSPHTTVPVIAAGTVVTGDGSTMQGHDPVSGAVRWSYSRNRELCGVTWVYNYAVAVYPDDRGCGQVSTVDAATGKRGPARSGEASPHVELSADGTTVLSLGGSRFELWRSDMVRVIGFGEVSARVKPVHVGVGNGCALLSAAAGNDAVSVLRFCPGETDVKLSLVRATDEDDEPEVRDVPEPGVPADSGAQVLAVSGTTTAVYLPVPEPRVQVVDDTGTEIGDHRLPGPASAAFPEGTVSKTGDLITWWTGDAVMVFSSTDIEYRYTIGRSGGQVPLGPGVMMAEKLLVPVTGGIGVYNPQTGEQERLISVQRPPTDTAVVPAVVGDTILEQRGRTLVALGQ</sequence>
<dbReference type="Proteomes" id="UP000254978">
    <property type="component" value="Unassembled WGS sequence"/>
</dbReference>